<name>A0A7Y9IAZ5_9ACTN</name>
<evidence type="ECO:0000256" key="5">
    <source>
        <dbReference type="ARBA" id="ARBA00023004"/>
    </source>
</evidence>
<keyword evidence="5 6" id="KW-0408">Iron</keyword>
<evidence type="ECO:0000313" key="8">
    <source>
        <dbReference type="Proteomes" id="UP000569914"/>
    </source>
</evidence>
<comment type="caution">
    <text evidence="7">The sequence shown here is derived from an EMBL/GenBank/DDBJ whole genome shotgun (WGS) entry which is preliminary data.</text>
</comment>
<evidence type="ECO:0000256" key="2">
    <source>
        <dbReference type="ARBA" id="ARBA00022723"/>
    </source>
</evidence>
<dbReference type="PANTHER" id="PTHR12918:SF1">
    <property type="entry name" value="CYSTEINE DIOXYGENASE TYPE 1"/>
    <property type="match status" value="1"/>
</dbReference>
<dbReference type="PANTHER" id="PTHR12918">
    <property type="entry name" value="CYSTEINE DIOXYGENASE"/>
    <property type="match status" value="1"/>
</dbReference>
<feature type="binding site" evidence="6">
    <location>
        <position position="63"/>
    </location>
    <ligand>
        <name>Fe cation</name>
        <dbReference type="ChEBI" id="CHEBI:24875"/>
        <note>catalytic</note>
    </ligand>
</feature>
<dbReference type="SUPFAM" id="SSF51182">
    <property type="entry name" value="RmlC-like cupins"/>
    <property type="match status" value="1"/>
</dbReference>
<evidence type="ECO:0000313" key="7">
    <source>
        <dbReference type="EMBL" id="NYE73221.1"/>
    </source>
</evidence>
<sequence>MNTPEPPRLDLASIALRLAAQARLWQPQVRYTPASRHYARLVAAADYEAWLLTWLPGQGTDWHDHGGSAGAFVTVRGTLTERHAWLDDSGTPTILPEERRLSAGSLRSFGSRHVHRVTNDDLEPAVSVHVYAPALVAMTTYRPDGDRLIATSSQLAGQNW</sequence>
<accession>A0A7Y9IAZ5</accession>
<dbReference type="Proteomes" id="UP000569914">
    <property type="component" value="Unassembled WGS sequence"/>
</dbReference>
<dbReference type="InterPro" id="IPR010300">
    <property type="entry name" value="CDO_1"/>
</dbReference>
<keyword evidence="8" id="KW-1185">Reference proteome</keyword>
<proteinExistence type="inferred from homology"/>
<dbReference type="CDD" id="cd10548">
    <property type="entry name" value="cupin_CDO"/>
    <property type="match status" value="1"/>
</dbReference>
<dbReference type="InterPro" id="IPR011051">
    <property type="entry name" value="RmlC_Cupin_sf"/>
</dbReference>
<feature type="binding site" evidence="6">
    <location>
        <position position="115"/>
    </location>
    <ligand>
        <name>Fe cation</name>
        <dbReference type="ChEBI" id="CHEBI:24875"/>
        <note>catalytic</note>
    </ligand>
</feature>
<dbReference type="InterPro" id="IPR014710">
    <property type="entry name" value="RmlC-like_jellyroll"/>
</dbReference>
<protein>
    <submittedName>
        <fullName evidence="7">Putative metal-dependent enzyme (Double-stranded beta helix superfamily)</fullName>
    </submittedName>
</protein>
<dbReference type="GO" id="GO:0008198">
    <property type="term" value="F:ferrous iron binding"/>
    <property type="evidence" value="ECO:0007669"/>
    <property type="project" value="TreeGrafter"/>
</dbReference>
<reference evidence="7 8" key="1">
    <citation type="submission" date="2020-07" db="EMBL/GenBank/DDBJ databases">
        <title>Sequencing the genomes of 1000 actinobacteria strains.</title>
        <authorList>
            <person name="Klenk H.-P."/>
        </authorList>
    </citation>
    <scope>NUCLEOTIDE SEQUENCE [LARGE SCALE GENOMIC DNA]</scope>
    <source>
        <strain evidence="7 8">DSM 22083</strain>
    </source>
</reference>
<keyword evidence="3" id="KW-0223">Dioxygenase</keyword>
<evidence type="ECO:0000256" key="4">
    <source>
        <dbReference type="ARBA" id="ARBA00023002"/>
    </source>
</evidence>
<evidence type="ECO:0000256" key="3">
    <source>
        <dbReference type="ARBA" id="ARBA00022964"/>
    </source>
</evidence>
<dbReference type="Pfam" id="PF05995">
    <property type="entry name" value="CDO_I"/>
    <property type="match status" value="1"/>
</dbReference>
<dbReference type="GO" id="GO:0016702">
    <property type="term" value="F:oxidoreductase activity, acting on single donors with incorporation of molecular oxygen, incorporation of two atoms of oxygen"/>
    <property type="evidence" value="ECO:0007669"/>
    <property type="project" value="InterPro"/>
</dbReference>
<feature type="binding site" evidence="6">
    <location>
        <position position="65"/>
    </location>
    <ligand>
        <name>Fe cation</name>
        <dbReference type="ChEBI" id="CHEBI:24875"/>
        <note>catalytic</note>
    </ligand>
</feature>
<dbReference type="EMBL" id="JACCBU010000001">
    <property type="protein sequence ID" value="NYE73221.1"/>
    <property type="molecule type" value="Genomic_DNA"/>
</dbReference>
<dbReference type="AlphaFoldDB" id="A0A7Y9IAZ5"/>
<organism evidence="7 8">
    <name type="scientific">Microlunatus parietis</name>
    <dbReference type="NCBI Taxonomy" id="682979"/>
    <lineage>
        <taxon>Bacteria</taxon>
        <taxon>Bacillati</taxon>
        <taxon>Actinomycetota</taxon>
        <taxon>Actinomycetes</taxon>
        <taxon>Propionibacteriales</taxon>
        <taxon>Propionibacteriaceae</taxon>
        <taxon>Microlunatus</taxon>
    </lineage>
</organism>
<evidence type="ECO:0000256" key="6">
    <source>
        <dbReference type="PIRSR" id="PIRSR610300-51"/>
    </source>
</evidence>
<comment type="similarity">
    <text evidence="1">Belongs to the cysteine dioxygenase family.</text>
</comment>
<evidence type="ECO:0000256" key="1">
    <source>
        <dbReference type="ARBA" id="ARBA00006622"/>
    </source>
</evidence>
<gene>
    <name evidence="7" type="ORF">BKA15_004550</name>
</gene>
<dbReference type="RefSeq" id="WP_179754553.1">
    <property type="nucleotide sequence ID" value="NZ_JACCBU010000001.1"/>
</dbReference>
<keyword evidence="2 6" id="KW-0479">Metal-binding</keyword>
<keyword evidence="4" id="KW-0560">Oxidoreductase</keyword>
<dbReference type="Gene3D" id="2.60.120.10">
    <property type="entry name" value="Jelly Rolls"/>
    <property type="match status" value="1"/>
</dbReference>